<gene>
    <name evidence="2" type="ORF">GY632_1368</name>
</gene>
<feature type="compositionally biased region" description="Polar residues" evidence="1">
    <location>
        <begin position="295"/>
        <end position="322"/>
    </location>
</feature>
<feature type="compositionally biased region" description="Polar residues" evidence="1">
    <location>
        <begin position="259"/>
        <end position="277"/>
    </location>
</feature>
<evidence type="ECO:0000313" key="3">
    <source>
        <dbReference type="Proteomes" id="UP000749309"/>
    </source>
</evidence>
<dbReference type="EMBL" id="JAAQVJ010000026">
    <property type="protein sequence ID" value="KAF3899339.1"/>
    <property type="molecule type" value="Genomic_DNA"/>
</dbReference>
<organism evidence="2 3">
    <name type="scientific">Trichophyton interdigitale</name>
    <dbReference type="NCBI Taxonomy" id="101480"/>
    <lineage>
        <taxon>Eukaryota</taxon>
        <taxon>Fungi</taxon>
        <taxon>Dikarya</taxon>
        <taxon>Ascomycota</taxon>
        <taxon>Pezizomycotina</taxon>
        <taxon>Eurotiomycetes</taxon>
        <taxon>Eurotiomycetidae</taxon>
        <taxon>Onygenales</taxon>
        <taxon>Arthrodermataceae</taxon>
        <taxon>Trichophyton</taxon>
    </lineage>
</organism>
<dbReference type="AlphaFoldDB" id="A0A9P4YLK3"/>
<feature type="region of interest" description="Disordered" evidence="1">
    <location>
        <begin position="144"/>
        <end position="191"/>
    </location>
</feature>
<dbReference type="Proteomes" id="UP000749309">
    <property type="component" value="Unassembled WGS sequence"/>
</dbReference>
<accession>A0A9P4YLK3</accession>
<sequence length="454" mass="51325">MEARQTIWDGVPGLEDYISTRHPSLFYKRQHHHGGRRPFATSWIHPTNTPTLADICHVLDPGPPPPPPLNTQSWGRSYTAEPFVFVDLNEGGRRTVPLSFQPPLAPQFNSAPRFMDGHIPGWGEASASEHMSVDEDSDEYVDEVEGEDEVSSTEEMGGTETAMGGHQESGLGGLFENLGENAGEKEDSADQSLYETVRRLKEEVRELKGKMRREKLEFERLHGAVSEMMEYLAKERHVHWENKWEQSPRSHHFSAGAYTGQTKQPSTDNPTPSSSRTTIEEYNTAWKAVFDSKDTSSGQHSTIPWPTSSLRSSPLTRNSQPSRGLMKHRRLPREIREDIFQLRKWNAFCFFVQAFGLHPTYVHADSIRRDALAPEEPREGIVFDIRTQGASRAKLNALKAQMVQEKLRWHPDRLRRYAGGFRGDEEEAAKAVLSAVLDSSKACNRCLELVGRGH</sequence>
<protein>
    <submittedName>
        <fullName evidence="2">Uncharacterized protein</fullName>
    </submittedName>
</protein>
<feature type="compositionally biased region" description="Low complexity" evidence="1">
    <location>
        <begin position="153"/>
        <end position="165"/>
    </location>
</feature>
<evidence type="ECO:0000256" key="1">
    <source>
        <dbReference type="SAM" id="MobiDB-lite"/>
    </source>
</evidence>
<reference evidence="2" key="1">
    <citation type="submission" date="2020-03" db="EMBL/GenBank/DDBJ databases">
        <title>Whole Genome Sequence of Trichophyton interdigitale from India.</title>
        <authorList>
            <person name="Kumar P."/>
        </authorList>
    </citation>
    <scope>NUCLEOTIDE SEQUENCE</scope>
    <source>
        <strain evidence="2">UCMS-IGIB-CI14</strain>
    </source>
</reference>
<evidence type="ECO:0000313" key="2">
    <source>
        <dbReference type="EMBL" id="KAF3899339.1"/>
    </source>
</evidence>
<name>A0A9P4YLK3_9EURO</name>
<proteinExistence type="predicted"/>
<feature type="region of interest" description="Disordered" evidence="1">
    <location>
        <begin position="291"/>
        <end position="326"/>
    </location>
</feature>
<comment type="caution">
    <text evidence="2">The sequence shown here is derived from an EMBL/GenBank/DDBJ whole genome shotgun (WGS) entry which is preliminary data.</text>
</comment>
<feature type="region of interest" description="Disordered" evidence="1">
    <location>
        <begin position="251"/>
        <end position="277"/>
    </location>
</feature>